<dbReference type="AlphaFoldDB" id="A0A2W5NDQ2"/>
<sequence>MNIPRHPALAAAAATGATEEEEAFFLGNTRVTFLASAAAGDGLSVIEHRMPYGESPPLHVHRTEDELFLVLEGRVRLVAAGVARILGAGDTLLVPEGTPHSFHVESPAGARCVTVTPGGNFEAMVREMGRPATGPGLPDWTAPTAEGIFALGRALGRHGIEVIGPPLR</sequence>
<organism evidence="2 3">
    <name type="scientific">Rhodovulum sulfidophilum</name>
    <name type="common">Rhodobacter sulfidophilus</name>
    <dbReference type="NCBI Taxonomy" id="35806"/>
    <lineage>
        <taxon>Bacteria</taxon>
        <taxon>Pseudomonadati</taxon>
        <taxon>Pseudomonadota</taxon>
        <taxon>Alphaproteobacteria</taxon>
        <taxon>Rhodobacterales</taxon>
        <taxon>Paracoccaceae</taxon>
        <taxon>Rhodovulum</taxon>
    </lineage>
</organism>
<name>A0A2W5NDQ2_RHOSU</name>
<dbReference type="InterPro" id="IPR053146">
    <property type="entry name" value="QDO-like"/>
</dbReference>
<reference evidence="2 3" key="1">
    <citation type="submission" date="2017-08" db="EMBL/GenBank/DDBJ databases">
        <title>Infants hospitalized years apart are colonized by the same room-sourced microbial strains.</title>
        <authorList>
            <person name="Brooks B."/>
            <person name="Olm M.R."/>
            <person name="Firek B.A."/>
            <person name="Baker R."/>
            <person name="Thomas B.C."/>
            <person name="Morowitz M.J."/>
            <person name="Banfield J.F."/>
        </authorList>
    </citation>
    <scope>NUCLEOTIDE SEQUENCE [LARGE SCALE GENOMIC DNA]</scope>
    <source>
        <strain evidence="2">S2_005_002_R2_34</strain>
    </source>
</reference>
<dbReference type="PANTHER" id="PTHR36440">
    <property type="entry name" value="PUTATIVE (AFU_ORTHOLOGUE AFUA_8G07350)-RELATED"/>
    <property type="match status" value="1"/>
</dbReference>
<protein>
    <submittedName>
        <fullName evidence="2">Cupin</fullName>
    </submittedName>
</protein>
<dbReference type="InterPro" id="IPR013096">
    <property type="entry name" value="Cupin_2"/>
</dbReference>
<gene>
    <name evidence="2" type="ORF">DI556_07430</name>
</gene>
<accession>A0A2W5NDQ2</accession>
<dbReference type="Proteomes" id="UP000249185">
    <property type="component" value="Unassembled WGS sequence"/>
</dbReference>
<proteinExistence type="predicted"/>
<dbReference type="SUPFAM" id="SSF51182">
    <property type="entry name" value="RmlC-like cupins"/>
    <property type="match status" value="1"/>
</dbReference>
<dbReference type="Gene3D" id="2.60.120.10">
    <property type="entry name" value="Jelly Rolls"/>
    <property type="match status" value="1"/>
</dbReference>
<feature type="domain" description="Cupin type-2" evidence="1">
    <location>
        <begin position="49"/>
        <end position="115"/>
    </location>
</feature>
<dbReference type="InterPro" id="IPR014710">
    <property type="entry name" value="RmlC-like_jellyroll"/>
</dbReference>
<evidence type="ECO:0000313" key="3">
    <source>
        <dbReference type="Proteomes" id="UP000249185"/>
    </source>
</evidence>
<evidence type="ECO:0000259" key="1">
    <source>
        <dbReference type="Pfam" id="PF07883"/>
    </source>
</evidence>
<dbReference type="Pfam" id="PF07883">
    <property type="entry name" value="Cupin_2"/>
    <property type="match status" value="1"/>
</dbReference>
<evidence type="ECO:0000313" key="2">
    <source>
        <dbReference type="EMBL" id="PZQ50379.1"/>
    </source>
</evidence>
<dbReference type="InterPro" id="IPR011051">
    <property type="entry name" value="RmlC_Cupin_sf"/>
</dbReference>
<dbReference type="EMBL" id="QFPW01000004">
    <property type="protein sequence ID" value="PZQ50379.1"/>
    <property type="molecule type" value="Genomic_DNA"/>
</dbReference>
<dbReference type="PANTHER" id="PTHR36440:SF1">
    <property type="entry name" value="PUTATIVE (AFU_ORTHOLOGUE AFUA_8G07350)-RELATED"/>
    <property type="match status" value="1"/>
</dbReference>
<comment type="caution">
    <text evidence="2">The sequence shown here is derived from an EMBL/GenBank/DDBJ whole genome shotgun (WGS) entry which is preliminary data.</text>
</comment>